<keyword evidence="6" id="KW-0997">Cell inner membrane</keyword>
<keyword evidence="11" id="KW-1185">Reference proteome</keyword>
<feature type="chain" id="PRO_5008088939" evidence="9">
    <location>
        <begin position="22"/>
        <end position="339"/>
    </location>
</feature>
<dbReference type="AlphaFoldDB" id="A0A178IJ35"/>
<dbReference type="SUPFAM" id="SSF53850">
    <property type="entry name" value="Periplasmic binding protein-like II"/>
    <property type="match status" value="1"/>
</dbReference>
<evidence type="ECO:0000256" key="2">
    <source>
        <dbReference type="ARBA" id="ARBA00004418"/>
    </source>
</evidence>
<reference evidence="10 11" key="1">
    <citation type="submission" date="2016-01" db="EMBL/GenBank/DDBJ databases">
        <title>High potential of lignocellulose degradation of a new Verrucomicrobia species.</title>
        <authorList>
            <person name="Wang Y."/>
            <person name="Shi Y."/>
            <person name="Qiu Z."/>
            <person name="Liu S."/>
            <person name="Yang H."/>
        </authorList>
    </citation>
    <scope>NUCLEOTIDE SEQUENCE [LARGE SCALE GENOMIC DNA]</scope>
    <source>
        <strain evidence="10 11">TSB47</strain>
    </source>
</reference>
<evidence type="ECO:0000256" key="7">
    <source>
        <dbReference type="ARBA" id="ARBA00022729"/>
    </source>
</evidence>
<dbReference type="PANTHER" id="PTHR30024:SF47">
    <property type="entry name" value="TAURINE-BINDING PERIPLASMIC PROTEIN"/>
    <property type="match status" value="1"/>
</dbReference>
<sequence length="339" mass="36993">MIQKHPRFPAFICALLLPALAFVFSGCGRKTADQTVLRVGYFPNITHAQGVIGSTLTAEKKEQAWFEQRLGPGVRVEWFAFNAGPTAMESMMVNSIDMTYVGPNPSLNAYMRTKGEDIRVVAGSANGGAALLIRPAANINKPADFAGKKLATPQFGNTQDIAARVWLGAQGFHVTQTGGDVSVIPTANPDQLALFQQGQIDAVWTVEPWVSRIEREAGGRVLVDESDAITTVLVASVRALKEKPELVARFTQAHRELTEWVNKNPAEAQALVQRGITETVKREIPLDLVKASWKRLHFTADASLPPFEKLVKQARELGFIKDNTPLDRFITAVPAPGAK</sequence>
<name>A0A178IJ35_9BACT</name>
<dbReference type="Pfam" id="PF13379">
    <property type="entry name" value="NMT1_2"/>
    <property type="match status" value="1"/>
</dbReference>
<dbReference type="InterPro" id="IPR010067">
    <property type="entry name" value="ABC_SsuA_sub-bd"/>
</dbReference>
<feature type="signal peptide" evidence="9">
    <location>
        <begin position="1"/>
        <end position="21"/>
    </location>
</feature>
<dbReference type="GO" id="GO:0042597">
    <property type="term" value="C:periplasmic space"/>
    <property type="evidence" value="ECO:0007669"/>
    <property type="project" value="UniProtKB-SubCell"/>
</dbReference>
<evidence type="ECO:0000256" key="6">
    <source>
        <dbReference type="ARBA" id="ARBA00022519"/>
    </source>
</evidence>
<dbReference type="OrthoDB" id="9814375at2"/>
<keyword evidence="4" id="KW-0813">Transport</keyword>
<dbReference type="CDD" id="cd13553">
    <property type="entry name" value="PBP2_NrtA_CpmA_like"/>
    <property type="match status" value="1"/>
</dbReference>
<dbReference type="EMBL" id="LRRQ01000099">
    <property type="protein sequence ID" value="OAM89287.1"/>
    <property type="molecule type" value="Genomic_DNA"/>
</dbReference>
<dbReference type="InterPro" id="IPR044527">
    <property type="entry name" value="NrtA/CpmA_ABC-bd_dom"/>
</dbReference>
<protein>
    <submittedName>
        <fullName evidence="10">Aliphatic sulfonate ABC transporter substrate-binding protein</fullName>
    </submittedName>
</protein>
<evidence type="ECO:0000313" key="10">
    <source>
        <dbReference type="EMBL" id="OAM89287.1"/>
    </source>
</evidence>
<comment type="similarity">
    <text evidence="3">Belongs to the bacterial solute-binding protein SsuA/TauA family.</text>
</comment>
<dbReference type="PANTHER" id="PTHR30024">
    <property type="entry name" value="ALIPHATIC SULFONATES-BINDING PROTEIN-RELATED"/>
    <property type="match status" value="1"/>
</dbReference>
<proteinExistence type="inferred from homology"/>
<dbReference type="GO" id="GO:0012505">
    <property type="term" value="C:endomembrane system"/>
    <property type="evidence" value="ECO:0007669"/>
    <property type="project" value="UniProtKB-SubCell"/>
</dbReference>
<dbReference type="NCBIfam" id="TIGR01728">
    <property type="entry name" value="SsuA_fam"/>
    <property type="match status" value="1"/>
</dbReference>
<dbReference type="GO" id="GO:0042626">
    <property type="term" value="F:ATPase-coupled transmembrane transporter activity"/>
    <property type="evidence" value="ECO:0007669"/>
    <property type="project" value="InterPro"/>
</dbReference>
<evidence type="ECO:0000256" key="5">
    <source>
        <dbReference type="ARBA" id="ARBA00022475"/>
    </source>
</evidence>
<dbReference type="STRING" id="1184151.AW736_13625"/>
<evidence type="ECO:0000256" key="4">
    <source>
        <dbReference type="ARBA" id="ARBA00022448"/>
    </source>
</evidence>
<comment type="caution">
    <text evidence="10">The sequence shown here is derived from an EMBL/GenBank/DDBJ whole genome shotgun (WGS) entry which is preliminary data.</text>
</comment>
<evidence type="ECO:0000313" key="11">
    <source>
        <dbReference type="Proteomes" id="UP000078486"/>
    </source>
</evidence>
<dbReference type="Proteomes" id="UP000078486">
    <property type="component" value="Unassembled WGS sequence"/>
</dbReference>
<keyword evidence="7 9" id="KW-0732">Signal</keyword>
<dbReference type="GO" id="GO:0016020">
    <property type="term" value="C:membrane"/>
    <property type="evidence" value="ECO:0007669"/>
    <property type="project" value="InterPro"/>
</dbReference>
<evidence type="ECO:0000256" key="9">
    <source>
        <dbReference type="SAM" id="SignalP"/>
    </source>
</evidence>
<comment type="subcellular location">
    <subcellularLocation>
        <location evidence="1">Endomembrane system</location>
    </subcellularLocation>
    <subcellularLocation>
        <location evidence="2">Periplasm</location>
    </subcellularLocation>
</comment>
<evidence type="ECO:0000256" key="3">
    <source>
        <dbReference type="ARBA" id="ARBA00010742"/>
    </source>
</evidence>
<dbReference type="PROSITE" id="PS51257">
    <property type="entry name" value="PROKAR_LIPOPROTEIN"/>
    <property type="match status" value="1"/>
</dbReference>
<evidence type="ECO:0000256" key="1">
    <source>
        <dbReference type="ARBA" id="ARBA00004308"/>
    </source>
</evidence>
<dbReference type="RefSeq" id="WP_068770736.1">
    <property type="nucleotide sequence ID" value="NZ_CP109796.1"/>
</dbReference>
<evidence type="ECO:0000256" key="8">
    <source>
        <dbReference type="ARBA" id="ARBA00023136"/>
    </source>
</evidence>
<dbReference type="Gene3D" id="3.40.190.10">
    <property type="entry name" value="Periplasmic binding protein-like II"/>
    <property type="match status" value="2"/>
</dbReference>
<gene>
    <name evidence="10" type="ORF">AW736_13625</name>
</gene>
<accession>A0A178IJ35</accession>
<keyword evidence="8" id="KW-0472">Membrane</keyword>
<organism evidence="10 11">
    <name type="scientific">Termitidicoccus mucosus</name>
    <dbReference type="NCBI Taxonomy" id="1184151"/>
    <lineage>
        <taxon>Bacteria</taxon>
        <taxon>Pseudomonadati</taxon>
        <taxon>Verrucomicrobiota</taxon>
        <taxon>Opitutia</taxon>
        <taxon>Opitutales</taxon>
        <taxon>Opitutaceae</taxon>
        <taxon>Termitidicoccus</taxon>
    </lineage>
</organism>
<keyword evidence="5" id="KW-1003">Cell membrane</keyword>